<dbReference type="GO" id="GO:0043564">
    <property type="term" value="C:Ku70:Ku80 complex"/>
    <property type="evidence" value="ECO:0007669"/>
    <property type="project" value="InterPro"/>
</dbReference>
<protein>
    <recommendedName>
        <fullName evidence="5 19">ATP-dependent DNA helicase II subunit 2</fullName>
        <ecNumber evidence="4 19">3.6.4.12</ecNumber>
    </recommendedName>
</protein>
<evidence type="ECO:0000256" key="17">
    <source>
        <dbReference type="ARBA" id="ARBA00024890"/>
    </source>
</evidence>
<keyword evidence="23" id="KW-1185">Reference proteome</keyword>
<dbReference type="Pfam" id="PF08785">
    <property type="entry name" value="Ku_PK_bind"/>
    <property type="match status" value="1"/>
</dbReference>
<dbReference type="GO" id="GO:0006303">
    <property type="term" value="P:double-strand break repair via nonhomologous end joining"/>
    <property type="evidence" value="ECO:0007669"/>
    <property type="project" value="InterPro"/>
</dbReference>
<comment type="similarity">
    <text evidence="3 19">Belongs to the ku80 family.</text>
</comment>
<proteinExistence type="inferred from homology"/>
<dbReference type="GO" id="GO:0000781">
    <property type="term" value="C:chromosome, telomeric region"/>
    <property type="evidence" value="ECO:0007669"/>
    <property type="project" value="UniProtKB-SubCell"/>
</dbReference>
<dbReference type="Gene3D" id="2.40.290.10">
    <property type="match status" value="1"/>
</dbReference>
<evidence type="ECO:0000256" key="8">
    <source>
        <dbReference type="ARBA" id="ARBA00022763"/>
    </source>
</evidence>
<evidence type="ECO:0000256" key="15">
    <source>
        <dbReference type="ARBA" id="ARBA00023204"/>
    </source>
</evidence>
<keyword evidence="9 19" id="KW-0378">Hydrolase</keyword>
<dbReference type="GO" id="GO:0003684">
    <property type="term" value="F:damaged DNA binding"/>
    <property type="evidence" value="ECO:0007669"/>
    <property type="project" value="InterPro"/>
</dbReference>
<evidence type="ECO:0000313" key="22">
    <source>
        <dbReference type="EMBL" id="PSS03796.1"/>
    </source>
</evidence>
<comment type="subcellular location">
    <subcellularLocation>
        <location evidence="2">Chromosome</location>
        <location evidence="2">Telomere</location>
    </subcellularLocation>
    <subcellularLocation>
        <location evidence="1 19">Nucleus</location>
    </subcellularLocation>
</comment>
<dbReference type="GO" id="GO:0003690">
    <property type="term" value="F:double-stranded DNA binding"/>
    <property type="evidence" value="ECO:0007669"/>
    <property type="project" value="TreeGrafter"/>
</dbReference>
<keyword evidence="8 19" id="KW-0227">DNA damage</keyword>
<dbReference type="FunCoup" id="A0A2T3AN48">
    <property type="interactions" value="128"/>
</dbReference>
<evidence type="ECO:0000256" key="2">
    <source>
        <dbReference type="ARBA" id="ARBA00004574"/>
    </source>
</evidence>
<dbReference type="InterPro" id="IPR014893">
    <property type="entry name" value="Ku_PK_bind"/>
</dbReference>
<sequence length="730" mass="81132">MADKEASIYIVDVGSSLAKAHHGRSESDLDWSMRYVWDKITTTAQAKRKTLCIGVLGLRTNETNNALSKDEGYEHISVLKELGPVSLPDIQQLRSKIRPSQSINGDALSSVVVASEMIVAFTKRNKWDRRIYLITDGTGAIYDAGLADIAARLNDIGISLTIIGVDFDDPVYGFKEEDKDSFKASNEQVLKAFVARCDNGVFATMAEAIEGLAIPRAKVTKLVRSYDGQLTLGDLEISPHAINMAVERWPVTKKCSAESATTVVLKSETNATQTTMTMDHDLEGQEDESRFNEVRSHRIYKINDPEAPGGKRDVDPENLARGYTYGSSAIHIAESEWSITKLETIKSFSIIGFVASEKMEPFVAMAETSVTVAKQYDEKSQLALSSLVHALHELDHYAVARFVAKDSKDPVVLLLKPCIDVDMECLYDVPLPFAEDVRQYRFPPLDKVFTITGKTLTEHRFLPDDKLRKAMSNYVDAMDISDFGQDDEGNAAEYASFDELYSPIIHRVNQAIRARAVDNQGSIDEVPQVLVKYARPPEDLLKKAHKGIEALIKAADVKRTPEKSTGKRKGDSAADTRPISGFDAGASILAAREKKKLKVTKENAIPDFKQILRSLSTVKTDQGIETAMKGMADVVSSLIKESFGDQNYDQAIENVGVMREQMIGLEMPKLYNDFLRDLKTQLNSEAFGGDRRDMWYKIRWSGKLGLITTDESETSSVTKDDAQKFWRASS</sequence>
<feature type="compositionally biased region" description="Basic and acidic residues" evidence="20">
    <location>
        <begin position="558"/>
        <end position="574"/>
    </location>
</feature>
<evidence type="ECO:0000259" key="21">
    <source>
        <dbReference type="SMART" id="SM00559"/>
    </source>
</evidence>
<dbReference type="GO" id="GO:0006310">
    <property type="term" value="P:DNA recombination"/>
    <property type="evidence" value="ECO:0007669"/>
    <property type="project" value="UniProtKB-KW"/>
</dbReference>
<dbReference type="PANTHER" id="PTHR12604">
    <property type="entry name" value="KU AUTOANTIGEN DNA HELICASE"/>
    <property type="match status" value="1"/>
</dbReference>
<accession>A0A2T3AN48</accession>
<dbReference type="SMART" id="SM00559">
    <property type="entry name" value="Ku78"/>
    <property type="match status" value="1"/>
</dbReference>
<dbReference type="FunFam" id="3.40.50.410:FF:000073">
    <property type="entry name" value="ATP-dependent DNA helicase II subunit 2"/>
    <property type="match status" value="1"/>
</dbReference>
<dbReference type="InterPro" id="IPR024193">
    <property type="entry name" value="Ku80"/>
</dbReference>
<keyword evidence="10 19" id="KW-0347">Helicase</keyword>
<dbReference type="AlphaFoldDB" id="A0A2T3AN48"/>
<dbReference type="InterPro" id="IPR006164">
    <property type="entry name" value="DNA_bd_Ku70/Ku80"/>
</dbReference>
<dbReference type="SUPFAM" id="SSF53300">
    <property type="entry name" value="vWA-like"/>
    <property type="match status" value="1"/>
</dbReference>
<evidence type="ECO:0000256" key="3">
    <source>
        <dbReference type="ARBA" id="ARBA00007726"/>
    </source>
</evidence>
<evidence type="ECO:0000256" key="18">
    <source>
        <dbReference type="ARBA" id="ARBA00047995"/>
    </source>
</evidence>
<evidence type="ECO:0000313" key="23">
    <source>
        <dbReference type="Proteomes" id="UP000241462"/>
    </source>
</evidence>
<dbReference type="STRING" id="2025994.A0A2T3AN48"/>
<evidence type="ECO:0000256" key="10">
    <source>
        <dbReference type="ARBA" id="ARBA00022806"/>
    </source>
</evidence>
<evidence type="ECO:0000256" key="9">
    <source>
        <dbReference type="ARBA" id="ARBA00022801"/>
    </source>
</evidence>
<dbReference type="InterPro" id="IPR036465">
    <property type="entry name" value="vWFA_dom_sf"/>
</dbReference>
<dbReference type="InterPro" id="IPR036494">
    <property type="entry name" value="Ku_C_sf"/>
</dbReference>
<dbReference type="InParanoid" id="A0A2T3AN48"/>
<comment type="catalytic activity">
    <reaction evidence="18 19">
        <text>ATP + H2O = ADP + phosphate + H(+)</text>
        <dbReference type="Rhea" id="RHEA:13065"/>
        <dbReference type="ChEBI" id="CHEBI:15377"/>
        <dbReference type="ChEBI" id="CHEBI:15378"/>
        <dbReference type="ChEBI" id="CHEBI:30616"/>
        <dbReference type="ChEBI" id="CHEBI:43474"/>
        <dbReference type="ChEBI" id="CHEBI:456216"/>
        <dbReference type="EC" id="3.6.4.12"/>
    </reaction>
</comment>
<dbReference type="GO" id="GO:0005524">
    <property type="term" value="F:ATP binding"/>
    <property type="evidence" value="ECO:0007669"/>
    <property type="project" value="UniProtKB-UniRule"/>
</dbReference>
<dbReference type="Gene3D" id="1.10.1600.10">
    <property type="match status" value="1"/>
</dbReference>
<keyword evidence="7 19" id="KW-0547">Nucleotide-binding</keyword>
<reference evidence="22 23" key="1">
    <citation type="journal article" date="2018" name="Mycol. Prog.">
        <title>Coniella lustricola, a new species from submerged detritus.</title>
        <authorList>
            <person name="Raudabaugh D.B."/>
            <person name="Iturriaga T."/>
            <person name="Carver A."/>
            <person name="Mondo S."/>
            <person name="Pangilinan J."/>
            <person name="Lipzen A."/>
            <person name="He G."/>
            <person name="Amirebrahimi M."/>
            <person name="Grigoriev I.V."/>
            <person name="Miller A.N."/>
        </authorList>
    </citation>
    <scope>NUCLEOTIDE SEQUENCE [LARGE SCALE GENOMIC DNA]</scope>
    <source>
        <strain evidence="22 23">B22-T-1</strain>
    </source>
</reference>
<dbReference type="GO" id="GO:0042162">
    <property type="term" value="F:telomeric DNA binding"/>
    <property type="evidence" value="ECO:0007669"/>
    <property type="project" value="InterPro"/>
</dbReference>
<dbReference type="GO" id="GO:0003678">
    <property type="term" value="F:DNA helicase activity"/>
    <property type="evidence" value="ECO:0007669"/>
    <property type="project" value="UniProtKB-EC"/>
</dbReference>
<dbReference type="PANTHER" id="PTHR12604:SF4">
    <property type="entry name" value="X-RAY REPAIR CROSS-COMPLEMENTING PROTEIN 5"/>
    <property type="match status" value="1"/>
</dbReference>
<feature type="region of interest" description="Disordered" evidence="20">
    <location>
        <begin position="558"/>
        <end position="578"/>
    </location>
</feature>
<evidence type="ECO:0000256" key="1">
    <source>
        <dbReference type="ARBA" id="ARBA00004123"/>
    </source>
</evidence>
<dbReference type="SUPFAM" id="SSF100939">
    <property type="entry name" value="SPOC domain-like"/>
    <property type="match status" value="1"/>
</dbReference>
<dbReference type="EC" id="3.6.4.12" evidence="4 19"/>
<dbReference type="Proteomes" id="UP000241462">
    <property type="component" value="Unassembled WGS sequence"/>
</dbReference>
<dbReference type="InterPro" id="IPR005161">
    <property type="entry name" value="Ku_N"/>
</dbReference>
<dbReference type="Pfam" id="PF02735">
    <property type="entry name" value="Ku"/>
    <property type="match status" value="1"/>
</dbReference>
<gene>
    <name evidence="22" type="ORF">BD289DRAFT_97520</name>
</gene>
<dbReference type="Pfam" id="PF03731">
    <property type="entry name" value="Ku_N"/>
    <property type="match status" value="1"/>
</dbReference>
<dbReference type="Gene3D" id="1.25.40.240">
    <property type="entry name" value="Ku, C-terminal domain"/>
    <property type="match status" value="1"/>
</dbReference>
<evidence type="ECO:0000256" key="5">
    <source>
        <dbReference type="ARBA" id="ARBA00021792"/>
    </source>
</evidence>
<keyword evidence="13 19" id="KW-0238">DNA-binding</keyword>
<keyword evidence="11 19" id="KW-0067">ATP-binding</keyword>
<keyword evidence="15 19" id="KW-0234">DNA repair</keyword>
<dbReference type="CDD" id="cd00873">
    <property type="entry name" value="KU80"/>
    <property type="match status" value="1"/>
</dbReference>
<dbReference type="EMBL" id="KZ678373">
    <property type="protein sequence ID" value="PSS03796.1"/>
    <property type="molecule type" value="Genomic_DNA"/>
</dbReference>
<evidence type="ECO:0000256" key="6">
    <source>
        <dbReference type="ARBA" id="ARBA00022454"/>
    </source>
</evidence>
<dbReference type="GO" id="GO:0000723">
    <property type="term" value="P:telomere maintenance"/>
    <property type="evidence" value="ECO:0007669"/>
    <property type="project" value="InterPro"/>
</dbReference>
<name>A0A2T3AN48_9PEZI</name>
<comment type="function">
    <text evidence="17">Single-stranded DNA-dependent ATP-dependent helicase. Involved in non-homologous end joining (NHEJ) DNA double strand break repair. DNA-binding is sequence-independent but has a high affinity to nicks in double-stranded DNA and to the ends of duplex DNA. Binds to naturally occurring chromosomal ends, and therefore provides chromosomal end protection. Required also for telomere recombination to repair telomeric ends in the absence of telomerase. KU70, of the KU70/KU80 heterodimer, binds to the stem loop of TLC1, the RNA component of telomerase. Involved in telomere maintenance. Interacts with telomeric repeats and subtelomeric sequences thereby controlling telomere length and protecting against subtelomeric rearrangement. Maintains telomeric chromatin, which is involved in silencing the expression of genes located at the telomere. Required for mating-type switching.</text>
</comment>
<keyword evidence="14 19" id="KW-0233">DNA recombination</keyword>
<evidence type="ECO:0000256" key="13">
    <source>
        <dbReference type="ARBA" id="ARBA00023125"/>
    </source>
</evidence>
<dbReference type="GO" id="GO:0016887">
    <property type="term" value="F:ATP hydrolysis activity"/>
    <property type="evidence" value="ECO:0007669"/>
    <property type="project" value="RHEA"/>
</dbReference>
<dbReference type="Gene3D" id="3.40.50.410">
    <property type="entry name" value="von Willebrand factor, type A domain"/>
    <property type="match status" value="1"/>
</dbReference>
<evidence type="ECO:0000256" key="11">
    <source>
        <dbReference type="ARBA" id="ARBA00022840"/>
    </source>
</evidence>
<dbReference type="PIRSF" id="PIRSF016570">
    <property type="entry name" value="Ku80"/>
    <property type="match status" value="1"/>
</dbReference>
<evidence type="ECO:0000256" key="7">
    <source>
        <dbReference type="ARBA" id="ARBA00022741"/>
    </source>
</evidence>
<evidence type="ECO:0000256" key="20">
    <source>
        <dbReference type="SAM" id="MobiDB-lite"/>
    </source>
</evidence>
<evidence type="ECO:0000256" key="16">
    <source>
        <dbReference type="ARBA" id="ARBA00023242"/>
    </source>
</evidence>
<dbReference type="SUPFAM" id="SSF101420">
    <property type="entry name" value="C-terminal domain of Ku80"/>
    <property type="match status" value="1"/>
</dbReference>
<keyword evidence="6" id="KW-0158">Chromosome</keyword>
<keyword evidence="12" id="KW-0779">Telomere</keyword>
<feature type="domain" description="Ku" evidence="21">
    <location>
        <begin position="311"/>
        <end position="448"/>
    </location>
</feature>
<dbReference type="OrthoDB" id="30826at2759"/>
<evidence type="ECO:0000256" key="14">
    <source>
        <dbReference type="ARBA" id="ARBA00023172"/>
    </source>
</evidence>
<dbReference type="InterPro" id="IPR016194">
    <property type="entry name" value="SPOC-like_C_dom_sf"/>
</dbReference>
<organism evidence="22 23">
    <name type="scientific">Coniella lustricola</name>
    <dbReference type="NCBI Taxonomy" id="2025994"/>
    <lineage>
        <taxon>Eukaryota</taxon>
        <taxon>Fungi</taxon>
        <taxon>Dikarya</taxon>
        <taxon>Ascomycota</taxon>
        <taxon>Pezizomycotina</taxon>
        <taxon>Sordariomycetes</taxon>
        <taxon>Sordariomycetidae</taxon>
        <taxon>Diaporthales</taxon>
        <taxon>Schizoparmaceae</taxon>
        <taxon>Coniella</taxon>
    </lineage>
</organism>
<keyword evidence="16 19" id="KW-0539">Nucleus</keyword>
<evidence type="ECO:0000256" key="12">
    <source>
        <dbReference type="ARBA" id="ARBA00022895"/>
    </source>
</evidence>
<evidence type="ECO:0000256" key="4">
    <source>
        <dbReference type="ARBA" id="ARBA00012551"/>
    </source>
</evidence>
<evidence type="ECO:0000256" key="19">
    <source>
        <dbReference type="PIRNR" id="PIRNR016570"/>
    </source>
</evidence>